<dbReference type="InterPro" id="IPR044294">
    <property type="entry name" value="Lipase-like"/>
</dbReference>
<dbReference type="OrthoDB" id="273452at2759"/>
<feature type="domain" description="DUF676" evidence="3">
    <location>
        <begin position="599"/>
        <end position="798"/>
    </location>
</feature>
<feature type="compositionally biased region" description="Polar residues" evidence="2">
    <location>
        <begin position="241"/>
        <end position="251"/>
    </location>
</feature>
<evidence type="ECO:0000313" key="5">
    <source>
        <dbReference type="Proteomes" id="UP000054558"/>
    </source>
</evidence>
<feature type="region of interest" description="Disordered" evidence="2">
    <location>
        <begin position="341"/>
        <end position="360"/>
    </location>
</feature>
<dbReference type="Proteomes" id="UP000054558">
    <property type="component" value="Unassembled WGS sequence"/>
</dbReference>
<dbReference type="InterPro" id="IPR022122">
    <property type="entry name" value="DUF3657"/>
</dbReference>
<sequence length="884" mass="97927">MESKYEIAVYLHSFLNLDLFSQGFYAIKIRCRVDDQHAQNAVLGVPARVVQYGQVEDADPGRVADAVWRLEEKDKSFTSRIFWIKYARQDVPLQEMVAFDLVVPEAHGPPACGFVIDFDLLHGTANKELPQGVGTLQPPNDLPLVASQSFRIVPAACTGLHSYCAVQFDTLHLSLLDATIHCTLLDIQNTAPCGGDSVEHWNGVDPSSRGQSPEASLRSRVRALLANPSEAASPEPHEGSPAQSVSPTGVTPRSKHPPMSKTLDSMLSSVLPPSMLSPKNAEPAADVPLKSWRRKKPKAPPEADPPEVDYAAALERWSEARDKLQVDLDELRRLLMDHGVSMKSSGRSPRTGGRTGGWNAEAGATTAWEWSARVMRKFVRGLWNEFLELHREQPRVITEHLRTRWRDARATEWAFWTVNPDAPLSPAGSFLALRAEYEQRGRKGRSRLGPSDVLSARAAEAHRKGIGDGTGCLLQDLSLYQHPERHPILSTERHVAGQHRYTSLSHYRPPLAALETSPSSSPWSFRSTPLDSPADLSPTSSPPPEDTPRMSRLSLPPGVAYGNGNMELPPSVQRFLAETPPVESYEMLVQEMARVSPPGVHVVVFVHGFQGHHLDLRLVRDHWLVLDPSIEPLMSHANQDLTFEPIQDMGARLALEVAEFLDALFGKPARTHGRSTLSKLSFVGHSLGNLIVRSALTHPALEPFLGRLHTCLSISGPHLGYLYSGNALFNSGLWFMKRFKNSACMHQLTFSDRENVQECYLFQLNQARTLDLFKNVILVASPQDRYVPYHSARVEMCSAAIKDLKRGPAYAAMIMGCLGKLTGATGDAEGLERSQTLLRCDVNFDTAASGRTFSSMLGRTAHIELLENDVYIRCLLWTHKDCFL</sequence>
<dbReference type="PANTHER" id="PTHR12482:SF5">
    <property type="entry name" value="DUF676 DOMAIN-CONTAINING PROTEIN"/>
    <property type="match status" value="1"/>
</dbReference>
<dbReference type="InterPro" id="IPR029058">
    <property type="entry name" value="AB_hydrolase_fold"/>
</dbReference>
<name>A0A1Y1HV77_KLENI</name>
<dbReference type="Pfam" id="PF12394">
    <property type="entry name" value="DUF3657"/>
    <property type="match status" value="1"/>
</dbReference>
<feature type="region of interest" description="Disordered" evidence="2">
    <location>
        <begin position="198"/>
        <end position="306"/>
    </location>
</feature>
<evidence type="ECO:0000256" key="2">
    <source>
        <dbReference type="SAM" id="MobiDB-lite"/>
    </source>
</evidence>
<dbReference type="PANTHER" id="PTHR12482">
    <property type="entry name" value="LIPASE ROG1-RELATED-RELATED"/>
    <property type="match status" value="1"/>
</dbReference>
<dbReference type="InterPro" id="IPR007751">
    <property type="entry name" value="DUF676_lipase-like"/>
</dbReference>
<dbReference type="Gene3D" id="3.40.50.1820">
    <property type="entry name" value="alpha/beta hydrolase"/>
    <property type="match status" value="1"/>
</dbReference>
<evidence type="ECO:0000259" key="3">
    <source>
        <dbReference type="Pfam" id="PF05057"/>
    </source>
</evidence>
<proteinExistence type="inferred from homology"/>
<protein>
    <recommendedName>
        <fullName evidence="3">DUF676 domain-containing protein</fullName>
    </recommendedName>
</protein>
<evidence type="ECO:0000313" key="4">
    <source>
        <dbReference type="EMBL" id="GAQ81702.1"/>
    </source>
</evidence>
<feature type="compositionally biased region" description="Low complexity" evidence="2">
    <location>
        <begin position="265"/>
        <end position="278"/>
    </location>
</feature>
<evidence type="ECO:0000256" key="1">
    <source>
        <dbReference type="ARBA" id="ARBA00007949"/>
    </source>
</evidence>
<reference evidence="4 5" key="1">
    <citation type="journal article" date="2014" name="Nat. Commun.">
        <title>Klebsormidium flaccidum genome reveals primary factors for plant terrestrial adaptation.</title>
        <authorList>
            <person name="Hori K."/>
            <person name="Maruyama F."/>
            <person name="Fujisawa T."/>
            <person name="Togashi T."/>
            <person name="Yamamoto N."/>
            <person name="Seo M."/>
            <person name="Sato S."/>
            <person name="Yamada T."/>
            <person name="Mori H."/>
            <person name="Tajima N."/>
            <person name="Moriyama T."/>
            <person name="Ikeuchi M."/>
            <person name="Watanabe M."/>
            <person name="Wada H."/>
            <person name="Kobayashi K."/>
            <person name="Saito M."/>
            <person name="Masuda T."/>
            <person name="Sasaki-Sekimoto Y."/>
            <person name="Mashiguchi K."/>
            <person name="Awai K."/>
            <person name="Shimojima M."/>
            <person name="Masuda S."/>
            <person name="Iwai M."/>
            <person name="Nobusawa T."/>
            <person name="Narise T."/>
            <person name="Kondo S."/>
            <person name="Saito H."/>
            <person name="Sato R."/>
            <person name="Murakawa M."/>
            <person name="Ihara Y."/>
            <person name="Oshima-Yamada Y."/>
            <person name="Ohtaka K."/>
            <person name="Satoh M."/>
            <person name="Sonobe K."/>
            <person name="Ishii M."/>
            <person name="Ohtani R."/>
            <person name="Kanamori-Sato M."/>
            <person name="Honoki R."/>
            <person name="Miyazaki D."/>
            <person name="Mochizuki H."/>
            <person name="Umetsu J."/>
            <person name="Higashi K."/>
            <person name="Shibata D."/>
            <person name="Kamiya Y."/>
            <person name="Sato N."/>
            <person name="Nakamura Y."/>
            <person name="Tabata S."/>
            <person name="Ida S."/>
            <person name="Kurokawa K."/>
            <person name="Ohta H."/>
        </authorList>
    </citation>
    <scope>NUCLEOTIDE SEQUENCE [LARGE SCALE GENOMIC DNA]</scope>
    <source>
        <strain evidence="4 5">NIES-2285</strain>
    </source>
</reference>
<feature type="region of interest" description="Disordered" evidence="2">
    <location>
        <begin position="512"/>
        <end position="563"/>
    </location>
</feature>
<dbReference type="SUPFAM" id="SSF53474">
    <property type="entry name" value="alpha/beta-Hydrolases"/>
    <property type="match status" value="1"/>
</dbReference>
<comment type="similarity">
    <text evidence="1">Belongs to the FAM135 family.</text>
</comment>
<feature type="compositionally biased region" description="Low complexity" evidence="2">
    <location>
        <begin position="517"/>
        <end position="529"/>
    </location>
</feature>
<dbReference type="GO" id="GO:0006629">
    <property type="term" value="P:lipid metabolic process"/>
    <property type="evidence" value="ECO:0000318"/>
    <property type="project" value="GO_Central"/>
</dbReference>
<accession>A0A1Y1HV77</accession>
<organism evidence="4 5">
    <name type="scientific">Klebsormidium nitens</name>
    <name type="common">Green alga</name>
    <name type="synonym">Ulothrix nitens</name>
    <dbReference type="NCBI Taxonomy" id="105231"/>
    <lineage>
        <taxon>Eukaryota</taxon>
        <taxon>Viridiplantae</taxon>
        <taxon>Streptophyta</taxon>
        <taxon>Klebsormidiophyceae</taxon>
        <taxon>Klebsormidiales</taxon>
        <taxon>Klebsormidiaceae</taxon>
        <taxon>Klebsormidium</taxon>
    </lineage>
</organism>
<dbReference type="Pfam" id="PF05057">
    <property type="entry name" value="DUF676"/>
    <property type="match status" value="1"/>
</dbReference>
<keyword evidence="5" id="KW-1185">Reference proteome</keyword>
<dbReference type="EMBL" id="DF237037">
    <property type="protein sequence ID" value="GAQ81702.1"/>
    <property type="molecule type" value="Genomic_DNA"/>
</dbReference>
<dbReference type="OMA" id="IWALDRK"/>
<dbReference type="AlphaFoldDB" id="A0A1Y1HV77"/>
<gene>
    <name evidence="4" type="ORF">KFL_000880160</name>
</gene>